<evidence type="ECO:0000259" key="1">
    <source>
        <dbReference type="Pfam" id="PF01636"/>
    </source>
</evidence>
<dbReference type="Pfam" id="PF01636">
    <property type="entry name" value="APH"/>
    <property type="match status" value="1"/>
</dbReference>
<organism evidence="2 3">
    <name type="scientific">Catenulispora acidiphila (strain DSM 44928 / JCM 14897 / NBRC 102108 / NRRL B-24433 / ID139908)</name>
    <dbReference type="NCBI Taxonomy" id="479433"/>
    <lineage>
        <taxon>Bacteria</taxon>
        <taxon>Bacillati</taxon>
        <taxon>Actinomycetota</taxon>
        <taxon>Actinomycetes</taxon>
        <taxon>Catenulisporales</taxon>
        <taxon>Catenulisporaceae</taxon>
        <taxon>Catenulispora</taxon>
    </lineage>
</organism>
<feature type="domain" description="Aminoglycoside phosphotransferase" evidence="1">
    <location>
        <begin position="45"/>
        <end position="238"/>
    </location>
</feature>
<dbReference type="Gene3D" id="3.90.1200.10">
    <property type="match status" value="1"/>
</dbReference>
<dbReference type="Proteomes" id="UP000000851">
    <property type="component" value="Chromosome"/>
</dbReference>
<dbReference type="HOGENOM" id="CLU_803889_0_0_11"/>
<dbReference type="SUPFAM" id="SSF56112">
    <property type="entry name" value="Protein kinase-like (PK-like)"/>
    <property type="match status" value="1"/>
</dbReference>
<evidence type="ECO:0000313" key="2">
    <source>
        <dbReference type="EMBL" id="ACU76617.1"/>
    </source>
</evidence>
<sequence>MRGMRSVPLLGDVLTAQLGAPKRVKTLSSSPRSAVWRAAFGGTPAVIKHLVPGDGADDFFAREVAALQAASAVQPPVVPRLLGADPVERTLVTEYVEERPPAANWVVAYAAALGRLHGAPTEGVDLPRWNGPTSADVEAFVKLAAWLGATDTDKASAELEDLLTRLKTRSSRRDLLHGDPCPTNDLHTAQGVRFIDFEQASLGDGMVESAYLRIGFPTCWCSTTQPPELLAEAEAAYSAASGRTIDEHELADACTSWTIRGDALVERAFRETQDHLARLAVEDWKWWTVSARDRLAYRLGVIGGLAADDGPLGETARLAGWMRAAMLARWPGLRPLPAKRP</sequence>
<dbReference type="AlphaFoldDB" id="C7QE29"/>
<keyword evidence="2" id="KW-0808">Transferase</keyword>
<dbReference type="KEGG" id="cai:Caci_7793"/>
<dbReference type="InParanoid" id="C7QE29"/>
<keyword evidence="3" id="KW-1185">Reference proteome</keyword>
<dbReference type="EMBL" id="CP001700">
    <property type="protein sequence ID" value="ACU76617.1"/>
    <property type="molecule type" value="Genomic_DNA"/>
</dbReference>
<name>C7QE29_CATAD</name>
<dbReference type="STRING" id="479433.Caci_7793"/>
<reference evidence="2 3" key="1">
    <citation type="journal article" date="2009" name="Stand. Genomic Sci.">
        <title>Complete genome sequence of Catenulispora acidiphila type strain (ID 139908).</title>
        <authorList>
            <person name="Copeland A."/>
            <person name="Lapidus A."/>
            <person name="Glavina Del Rio T."/>
            <person name="Nolan M."/>
            <person name="Lucas S."/>
            <person name="Chen F."/>
            <person name="Tice H."/>
            <person name="Cheng J.F."/>
            <person name="Bruce D."/>
            <person name="Goodwin L."/>
            <person name="Pitluck S."/>
            <person name="Mikhailova N."/>
            <person name="Pati A."/>
            <person name="Ivanova N."/>
            <person name="Mavromatis K."/>
            <person name="Chen A."/>
            <person name="Palaniappan K."/>
            <person name="Chain P."/>
            <person name="Land M."/>
            <person name="Hauser L."/>
            <person name="Chang Y.J."/>
            <person name="Jeffries C.D."/>
            <person name="Chertkov O."/>
            <person name="Brettin T."/>
            <person name="Detter J.C."/>
            <person name="Han C."/>
            <person name="Ali Z."/>
            <person name="Tindall B.J."/>
            <person name="Goker M."/>
            <person name="Bristow J."/>
            <person name="Eisen J.A."/>
            <person name="Markowitz V."/>
            <person name="Hugenholtz P."/>
            <person name="Kyrpides N.C."/>
            <person name="Klenk H.P."/>
        </authorList>
    </citation>
    <scope>NUCLEOTIDE SEQUENCE [LARGE SCALE GENOMIC DNA]</scope>
    <source>
        <strain evidence="3">DSM 44928 / JCM 14897 / NBRC 102108 / NRRL B-24433 / ID139908</strain>
    </source>
</reference>
<dbReference type="InterPro" id="IPR011009">
    <property type="entry name" value="Kinase-like_dom_sf"/>
</dbReference>
<dbReference type="eggNOG" id="COG0510">
    <property type="taxonomic scope" value="Bacteria"/>
</dbReference>
<proteinExistence type="predicted"/>
<evidence type="ECO:0000313" key="3">
    <source>
        <dbReference type="Proteomes" id="UP000000851"/>
    </source>
</evidence>
<dbReference type="RefSeq" id="WP_015796342.1">
    <property type="nucleotide sequence ID" value="NC_013131.1"/>
</dbReference>
<dbReference type="InterPro" id="IPR002575">
    <property type="entry name" value="Aminoglycoside_PTrfase"/>
</dbReference>
<accession>C7QE29</accession>
<dbReference type="GO" id="GO:0016740">
    <property type="term" value="F:transferase activity"/>
    <property type="evidence" value="ECO:0007669"/>
    <property type="project" value="UniProtKB-KW"/>
</dbReference>
<protein>
    <submittedName>
        <fullName evidence="2">Aminoglycoside phosphotransferase</fullName>
    </submittedName>
</protein>
<gene>
    <name evidence="2" type="ordered locus">Caci_7793</name>
</gene>